<dbReference type="Gene3D" id="3.40.50.300">
    <property type="entry name" value="P-loop containing nucleotide triphosphate hydrolases"/>
    <property type="match status" value="1"/>
</dbReference>
<dbReference type="SUPFAM" id="SSF52540">
    <property type="entry name" value="P-loop containing nucleoside triphosphate hydrolases"/>
    <property type="match status" value="1"/>
</dbReference>
<dbReference type="InterPro" id="IPR036543">
    <property type="entry name" value="Guanylate-bd_C_sf"/>
</dbReference>
<keyword evidence="5" id="KW-0175">Coiled coil</keyword>
<accession>A0A9Q1HM80</accession>
<evidence type="ECO:0000256" key="2">
    <source>
        <dbReference type="ARBA" id="ARBA00022801"/>
    </source>
</evidence>
<keyword evidence="8" id="KW-1185">Reference proteome</keyword>
<dbReference type="PROSITE" id="PS51715">
    <property type="entry name" value="G_GB1_RHD3"/>
    <property type="match status" value="1"/>
</dbReference>
<dbReference type="SUPFAM" id="SSF48340">
    <property type="entry name" value="Interferon-induced guanylate-binding protein 1 (GBP1), C-terminal domain"/>
    <property type="match status" value="2"/>
</dbReference>
<keyword evidence="2" id="KW-0378">Hydrolase</keyword>
<evidence type="ECO:0000256" key="3">
    <source>
        <dbReference type="ARBA" id="ARBA00023134"/>
    </source>
</evidence>
<feature type="coiled-coil region" evidence="5">
    <location>
        <begin position="873"/>
        <end position="900"/>
    </location>
</feature>
<reference evidence="7" key="1">
    <citation type="submission" date="2021-10" db="EMBL/GenBank/DDBJ databases">
        <title>Tropical sea cucumber genome reveals ecological adaptation and Cuvierian tubules defense mechanism.</title>
        <authorList>
            <person name="Chen T."/>
        </authorList>
    </citation>
    <scope>NUCLEOTIDE SEQUENCE</scope>
    <source>
        <strain evidence="7">Nanhai2018</strain>
        <tissue evidence="7">Muscle</tissue>
    </source>
</reference>
<dbReference type="OrthoDB" id="2135133at2759"/>
<dbReference type="InterPro" id="IPR030386">
    <property type="entry name" value="G_GB1_RHD3_dom"/>
</dbReference>
<evidence type="ECO:0000259" key="6">
    <source>
        <dbReference type="PROSITE" id="PS51715"/>
    </source>
</evidence>
<comment type="caution">
    <text evidence="7">The sequence shown here is derived from an EMBL/GenBank/DDBJ whole genome shotgun (WGS) entry which is preliminary data.</text>
</comment>
<keyword evidence="1" id="KW-0547">Nucleotide-binding</keyword>
<protein>
    <submittedName>
        <fullName evidence="7">Guanylate-binding protein 1</fullName>
    </submittedName>
</protein>
<dbReference type="InterPro" id="IPR027417">
    <property type="entry name" value="P-loop_NTPase"/>
</dbReference>
<dbReference type="InterPro" id="IPR015894">
    <property type="entry name" value="Guanylate-bd_N"/>
</dbReference>
<dbReference type="Pfam" id="PF02263">
    <property type="entry name" value="GBP"/>
    <property type="match status" value="1"/>
</dbReference>
<dbReference type="EMBL" id="JAIZAY010000001">
    <property type="protein sequence ID" value="KAJ8050896.1"/>
    <property type="molecule type" value="Genomic_DNA"/>
</dbReference>
<organism evidence="7 8">
    <name type="scientific">Holothuria leucospilota</name>
    <name type="common">Black long sea cucumber</name>
    <name type="synonym">Mertensiothuria leucospilota</name>
    <dbReference type="NCBI Taxonomy" id="206669"/>
    <lineage>
        <taxon>Eukaryota</taxon>
        <taxon>Metazoa</taxon>
        <taxon>Echinodermata</taxon>
        <taxon>Eleutherozoa</taxon>
        <taxon>Echinozoa</taxon>
        <taxon>Holothuroidea</taxon>
        <taxon>Aspidochirotacea</taxon>
        <taxon>Aspidochirotida</taxon>
        <taxon>Holothuriidae</taxon>
        <taxon>Holothuria</taxon>
    </lineage>
</organism>
<sequence length="1415" mass="163182">MTYGNVDTNTETTSFYLKCKCLDSVFKSEYYETLLHKLDEKNDTIHVRVPSTTGLQKLYKDIQENTLGPKLQPIICDKENSKTGDGDQYFASLKLVMNEHSYSSVLKELKEGRGVCCNNSAVPLCLPSNFSSDQQKKLLTVEENGPRGGLEVCEEGVNLLKNIGEDRVIVVCITGPARSGKSFFLSQFEQGVNFEVGHSVQSKTTGVWIAVLQKCIKVGEINARLVLLDAEGMDAVAIADKAGDDKWDRKIFSLCMLLSSHLIYNSRGVPNNNDLDKLGLIAQFSESIFYNTRGSFSGNNENEFRKVAPHFLWLIRDANLDPEVDGKLVSWEEFVCKLVLAKSDSDVNRNAVREAIAKTFQSVTAYALEPPTSNVSAMKNIASKTHSNMINPEFFKGIEEVKHRILNSPQMKKIKGGFVSGEHMVYLLNLYLAAVNEQCDKLQIETMWDSSIKLQLDQKREKCLLQYKNKISNITFPCSVELLNDCHNTALQHAKDFFESATNRFDENVKKISMCSLLEDMEKELQIMKTKNESESRRYCQNKFDKLMEKYCDISDSTLDEIGCDGLNQRKKEMLQAYQEQAKGPMIHVVHTKNEGSLEKIICTYRQRITKRALQSARETYTNGMIEMRKLPCETDELEKEYNAFSKRVFATFNLICNNCTDCEECRQTLANELTGELEARKQKNLEKSLEHCENMKNSLIDEHILRLMSSVRKLSYHDFLVGKQNLFDEYERKGKGPAKSRVKENCKIDVEAKLKVAENQIVDNALNNAIYQHEKDLRELIQRGPLDEEELTKLEREKATDSVRIFQEKCQGILKSDLAISEELLQKFLEDRRNFFILKNKQISLTFCEKEMEDCLRDCEKSLNAIAKNVKCKDLKQDTENLNQKLESLQMTVEQNYNEKSVGPSKNDVRKRLQCLMENQLLATKTVIVEQTLIRSLELYIDKIEGISEQGPYEEREILEKLKEAAQSSCSLFQNTCTFDDAMLAPYLTIFEMLTKDRTARLITVNYKQSIERGSKVLAGLLQDFQNFLKSITVETSSKSSSQWMSEKSKMLSKFQENMKGPAKEIYEKQLNEKIEFYLNDRQTVLKDESYRKLLKSLRETLFDFVLKGPHSEKELEVECEKEKEKIISSFFEMNNGIEKSKMDISESMLQRAIDDVIDIVKTKNKDSSFEQCKEHIVPLLKDVEDDCDELISQVVKDKYQGECDFEKRFKAIRNKVVAKYDNLAKGTAKDEVKDIFKDKLQGLMIAKTHDICTGCVSCTKIEYLEMSNNISESCPMEDNELKQKLDTIEKKVMLKFNKVFGLRRGDKDRQETINMLDINEISKYEDILGQYIVSTREKILNENQMLSLERCKSVMKGILSTRKDYRDKLAMNTAYKKSAVGPMKEEVWNNFEEEVNLYYMRWYTFLHKRWREW</sequence>
<keyword evidence="3" id="KW-0342">GTP-binding</keyword>
<evidence type="ECO:0000313" key="7">
    <source>
        <dbReference type="EMBL" id="KAJ8050896.1"/>
    </source>
</evidence>
<gene>
    <name evidence="7" type="ORF">HOLleu_04271</name>
</gene>
<proteinExistence type="inferred from homology"/>
<evidence type="ECO:0000313" key="8">
    <source>
        <dbReference type="Proteomes" id="UP001152320"/>
    </source>
</evidence>
<dbReference type="GO" id="GO:0003924">
    <property type="term" value="F:GTPase activity"/>
    <property type="evidence" value="ECO:0007669"/>
    <property type="project" value="InterPro"/>
</dbReference>
<comment type="similarity">
    <text evidence="4">Belongs to the TRAFAC class dynamin-like GTPase superfamily. GB1/RHD3 GTPase family.</text>
</comment>
<dbReference type="PANTHER" id="PTHR10751">
    <property type="entry name" value="GUANYLATE BINDING PROTEIN"/>
    <property type="match status" value="1"/>
</dbReference>
<name>A0A9Q1HM80_HOLLE</name>
<dbReference type="Proteomes" id="UP001152320">
    <property type="component" value="Chromosome 1"/>
</dbReference>
<evidence type="ECO:0000256" key="1">
    <source>
        <dbReference type="ARBA" id="ARBA00022741"/>
    </source>
</evidence>
<dbReference type="GO" id="GO:0005525">
    <property type="term" value="F:GTP binding"/>
    <property type="evidence" value="ECO:0007669"/>
    <property type="project" value="UniProtKB-KW"/>
</dbReference>
<feature type="domain" description="GB1/RHD3-type G" evidence="6">
    <location>
        <begin position="165"/>
        <end position="321"/>
    </location>
</feature>
<dbReference type="Gene3D" id="1.20.1000.10">
    <property type="entry name" value="Guanylate-binding protein, C-terminal domain"/>
    <property type="match status" value="1"/>
</dbReference>
<evidence type="ECO:0000256" key="4">
    <source>
        <dbReference type="PROSITE-ProRule" id="PRU01052"/>
    </source>
</evidence>
<evidence type="ECO:0000256" key="5">
    <source>
        <dbReference type="SAM" id="Coils"/>
    </source>
</evidence>